<dbReference type="InterPro" id="IPR002589">
    <property type="entry name" value="Macro_dom"/>
</dbReference>
<accession>A0A235BXI2</accession>
<dbReference type="PANTHER" id="PTHR11106:SF111">
    <property type="entry name" value="MACRO DOMAIN-CONTAINING PROTEIN"/>
    <property type="match status" value="1"/>
</dbReference>
<dbReference type="InterPro" id="IPR043472">
    <property type="entry name" value="Macro_dom-like"/>
</dbReference>
<evidence type="ECO:0000313" key="3">
    <source>
        <dbReference type="Proteomes" id="UP000215559"/>
    </source>
</evidence>
<evidence type="ECO:0000313" key="2">
    <source>
        <dbReference type="EMBL" id="OYD16859.1"/>
    </source>
</evidence>
<dbReference type="AlphaFoldDB" id="A0A235BXI2"/>
<organism evidence="2 3">
    <name type="scientific">candidate division WOR-3 bacterium JGI_Cruoil_03_51_56</name>
    <dbReference type="NCBI Taxonomy" id="1973747"/>
    <lineage>
        <taxon>Bacteria</taxon>
        <taxon>Bacteria division WOR-3</taxon>
    </lineage>
</organism>
<proteinExistence type="predicted"/>
<feature type="domain" description="Macro" evidence="1">
    <location>
        <begin position="3"/>
        <end position="180"/>
    </location>
</feature>
<dbReference type="Pfam" id="PF01661">
    <property type="entry name" value="Macro"/>
    <property type="match status" value="1"/>
</dbReference>
<dbReference type="PANTHER" id="PTHR11106">
    <property type="entry name" value="GANGLIOSIDE INDUCED DIFFERENTIATION ASSOCIATED PROTEIN 2-RELATED"/>
    <property type="match status" value="1"/>
</dbReference>
<sequence length="186" mass="19642">MNNRNQLTKSFRNLTITVLSGDITEQPVDAIVNAANNRFWMGGGVAGAIKRRGGKEIEDEAMKKGPVEPGLAITTSAGKLPARYCIHAAVMGQDLATNSALITKATLSSLAEASRLNLETIAFPALGTGVGGFPLDKAGRLMIDAVIAHSHKNNLPKEVRFVLFTADAQKAFGKALESTPQENGIA</sequence>
<dbReference type="PROSITE" id="PS51154">
    <property type="entry name" value="MACRO"/>
    <property type="match status" value="1"/>
</dbReference>
<gene>
    <name evidence="2" type="ORF">CH330_01565</name>
</gene>
<evidence type="ECO:0000259" key="1">
    <source>
        <dbReference type="PROSITE" id="PS51154"/>
    </source>
</evidence>
<dbReference type="Proteomes" id="UP000215559">
    <property type="component" value="Unassembled WGS sequence"/>
</dbReference>
<dbReference type="SUPFAM" id="SSF52949">
    <property type="entry name" value="Macro domain-like"/>
    <property type="match status" value="1"/>
</dbReference>
<protein>
    <recommendedName>
        <fullName evidence="1">Macro domain-containing protein</fullName>
    </recommendedName>
</protein>
<dbReference type="Gene3D" id="3.40.220.10">
    <property type="entry name" value="Leucine Aminopeptidase, subunit E, domain 1"/>
    <property type="match status" value="1"/>
</dbReference>
<reference evidence="2 3" key="1">
    <citation type="submission" date="2017-07" db="EMBL/GenBank/DDBJ databases">
        <title>Recovery of genomes from metagenomes via a dereplication, aggregation, and scoring strategy.</title>
        <authorList>
            <person name="Sieber C.M."/>
            <person name="Probst A.J."/>
            <person name="Sharrar A."/>
            <person name="Thomas B.C."/>
            <person name="Hess M."/>
            <person name="Tringe S.G."/>
            <person name="Banfield J.F."/>
        </authorList>
    </citation>
    <scope>NUCLEOTIDE SEQUENCE [LARGE SCALE GENOMIC DNA]</scope>
    <source>
        <strain evidence="2">JGI_Cruoil_03_51_56</strain>
    </source>
</reference>
<dbReference type="EMBL" id="NOZP01000032">
    <property type="protein sequence ID" value="OYD16859.1"/>
    <property type="molecule type" value="Genomic_DNA"/>
</dbReference>
<comment type="caution">
    <text evidence="2">The sequence shown here is derived from an EMBL/GenBank/DDBJ whole genome shotgun (WGS) entry which is preliminary data.</text>
</comment>
<dbReference type="SMART" id="SM00506">
    <property type="entry name" value="A1pp"/>
    <property type="match status" value="1"/>
</dbReference>
<name>A0A235BXI2_UNCW3</name>